<reference evidence="2" key="1">
    <citation type="journal article" date="2019" name="Int. J. Syst. Evol. Microbiol.">
        <title>The Global Catalogue of Microorganisms (GCM) 10K type strain sequencing project: providing services to taxonomists for standard genome sequencing and annotation.</title>
        <authorList>
            <consortium name="The Broad Institute Genomics Platform"/>
            <consortium name="The Broad Institute Genome Sequencing Center for Infectious Disease"/>
            <person name="Wu L."/>
            <person name="Ma J."/>
        </authorList>
    </citation>
    <scope>NUCLEOTIDE SEQUENCE [LARGE SCALE GENOMIC DNA]</scope>
    <source>
        <strain evidence="2">CGMCC 1.16444</strain>
    </source>
</reference>
<dbReference type="SUPFAM" id="SSF52540">
    <property type="entry name" value="P-loop containing nucleoside triphosphate hydrolases"/>
    <property type="match status" value="1"/>
</dbReference>
<proteinExistence type="predicted"/>
<dbReference type="NCBIfam" id="NF006586">
    <property type="entry name" value="PRK09112.1"/>
    <property type="match status" value="1"/>
</dbReference>
<gene>
    <name evidence="1" type="ORF">ACFPFW_10755</name>
</gene>
<dbReference type="InterPro" id="IPR027417">
    <property type="entry name" value="P-loop_NTPase"/>
</dbReference>
<dbReference type="Gene3D" id="3.40.50.300">
    <property type="entry name" value="P-loop containing nucleotide triphosphate hydrolases"/>
    <property type="match status" value="1"/>
</dbReference>
<keyword evidence="1" id="KW-0808">Transferase</keyword>
<dbReference type="Pfam" id="PF13177">
    <property type="entry name" value="DNA_pol3_delta2"/>
    <property type="match status" value="1"/>
</dbReference>
<sequence>MAEAAELESDRFEDAPHPRETFRLIGHATAELTLLDAYRSGRMHHAWILGGEEGIGKATLAYRLARFIFANPDPMSTAVQHASNLDVSPDNPVARRVLQQAHPDLFVLRRGLTADRKNVAGEIKVDEARRLVSFFSTTAGEGGWRIAIVDTADDLNTNGANALLKVLEEPPPRSLFLILTTAPKRLLPTIRSRCRMLTLKPLASEEVVEVLEGVDVLSGGAEGDDLRHAADLAEGSVRRAAVLLGSDSLGLRDTLSGLINRLPDVDHAAVHALAEKMTGREGAPSFEFFCAFVQDWLHERMRRGASSGEARLARWAELWDKNARAFRDVEIYNLDRRPLVLAIFTDLAAATRG</sequence>
<dbReference type="NCBIfam" id="NF005677">
    <property type="entry name" value="PRK07471.1"/>
    <property type="match status" value="1"/>
</dbReference>
<keyword evidence="2" id="KW-1185">Reference proteome</keyword>
<organism evidence="1 2">
    <name type="scientific">Flaviflagellibacter deserti</name>
    <dbReference type="NCBI Taxonomy" id="2267266"/>
    <lineage>
        <taxon>Bacteria</taxon>
        <taxon>Pseudomonadati</taxon>
        <taxon>Pseudomonadota</taxon>
        <taxon>Alphaproteobacteria</taxon>
        <taxon>Hyphomicrobiales</taxon>
        <taxon>Flaviflagellibacter</taxon>
    </lineage>
</organism>
<name>A0ABV9Z4J8_9HYPH</name>
<dbReference type="RefSeq" id="WP_379770651.1">
    <property type="nucleotide sequence ID" value="NZ_JBHSJF010000006.1"/>
</dbReference>
<dbReference type="PANTHER" id="PTHR11669:SF8">
    <property type="entry name" value="DNA POLYMERASE III SUBUNIT DELTA"/>
    <property type="match status" value="1"/>
</dbReference>
<comment type="caution">
    <text evidence="1">The sequence shown here is derived from an EMBL/GenBank/DDBJ whole genome shotgun (WGS) entry which is preliminary data.</text>
</comment>
<dbReference type="InterPro" id="IPR050238">
    <property type="entry name" value="DNA_Rep/Repair_Clamp_Loader"/>
</dbReference>
<dbReference type="PANTHER" id="PTHR11669">
    <property type="entry name" value="REPLICATION FACTOR C / DNA POLYMERASE III GAMMA-TAU SUBUNIT"/>
    <property type="match status" value="1"/>
</dbReference>
<dbReference type="EC" id="2.7.7.7" evidence="1"/>
<evidence type="ECO:0000313" key="2">
    <source>
        <dbReference type="Proteomes" id="UP001595796"/>
    </source>
</evidence>
<dbReference type="GO" id="GO:0003887">
    <property type="term" value="F:DNA-directed DNA polymerase activity"/>
    <property type="evidence" value="ECO:0007669"/>
    <property type="project" value="UniProtKB-EC"/>
</dbReference>
<protein>
    <submittedName>
        <fullName evidence="1">DNA polymerase III subunit delta</fullName>
        <ecNumber evidence="1">2.7.7.7</ecNumber>
    </submittedName>
</protein>
<keyword evidence="1" id="KW-0548">Nucleotidyltransferase</keyword>
<dbReference type="EMBL" id="JBHSJF010000006">
    <property type="protein sequence ID" value="MFC5068489.1"/>
    <property type="molecule type" value="Genomic_DNA"/>
</dbReference>
<accession>A0ABV9Z4J8</accession>
<dbReference type="Proteomes" id="UP001595796">
    <property type="component" value="Unassembled WGS sequence"/>
</dbReference>
<evidence type="ECO:0000313" key="1">
    <source>
        <dbReference type="EMBL" id="MFC5068489.1"/>
    </source>
</evidence>